<keyword evidence="4" id="KW-1185">Reference proteome</keyword>
<comment type="caution">
    <text evidence="3">The sequence shown here is derived from an EMBL/GenBank/DDBJ whole genome shotgun (WGS) entry which is preliminary data.</text>
</comment>
<feature type="domain" description="DC1" evidence="2">
    <location>
        <begin position="73"/>
        <end position="117"/>
    </location>
</feature>
<organism evidence="3 4">
    <name type="scientific">Perilla frutescens var. hirtella</name>
    <name type="common">Perilla citriodora</name>
    <name type="synonym">Perilla setoyensis</name>
    <dbReference type="NCBI Taxonomy" id="608512"/>
    <lineage>
        <taxon>Eukaryota</taxon>
        <taxon>Viridiplantae</taxon>
        <taxon>Streptophyta</taxon>
        <taxon>Embryophyta</taxon>
        <taxon>Tracheophyta</taxon>
        <taxon>Spermatophyta</taxon>
        <taxon>Magnoliopsida</taxon>
        <taxon>eudicotyledons</taxon>
        <taxon>Gunneridae</taxon>
        <taxon>Pentapetalae</taxon>
        <taxon>asterids</taxon>
        <taxon>lamiids</taxon>
        <taxon>Lamiales</taxon>
        <taxon>Lamiaceae</taxon>
        <taxon>Nepetoideae</taxon>
        <taxon>Elsholtzieae</taxon>
        <taxon>Perilla</taxon>
    </lineage>
</organism>
<dbReference type="PANTHER" id="PTHR47841">
    <property type="entry name" value="DIACYLGLYCEROL KINASE THETA-LIKE-RELATED"/>
    <property type="match status" value="1"/>
</dbReference>
<dbReference type="AlphaFoldDB" id="A0AAD4P6M6"/>
<dbReference type="InterPro" id="IPR004146">
    <property type="entry name" value="DC1"/>
</dbReference>
<sequence length="253" mass="27456">MAPETRCPYSSKPTTILQHLTHPTHPLHLLYIPKEFLCTGCDALGFGARYRCEICDFDLHEICATCPATAAAPLHPKHPLLLVNEAASHRACHICGDLVRGLFYTCRACNFDVHPLCTQLPLQVQLPLHPHHLLKLQPAAPAPCALCFKSCTSWRYRCDVCRLDLHVECALGAGSDDVIVQNMAAVSPPPPQKVGFPAGCGGGYGAYGMAAPPPAMVYQRQNSGKSRKKTYLLVARVAANVVSAFTGVPLNFF</sequence>
<dbReference type="Gene3D" id="3.30.60.20">
    <property type="match status" value="1"/>
</dbReference>
<name>A0AAD4P6M6_PERFH</name>
<proteinExistence type="predicted"/>
<dbReference type="SUPFAM" id="SSF57889">
    <property type="entry name" value="Cysteine-rich domain"/>
    <property type="match status" value="2"/>
</dbReference>
<evidence type="ECO:0000313" key="4">
    <source>
        <dbReference type="Proteomes" id="UP001190926"/>
    </source>
</evidence>
<gene>
    <name evidence="3" type="ORF">C2S53_015695</name>
</gene>
<feature type="domain" description="DC1" evidence="2">
    <location>
        <begin position="21"/>
        <end position="64"/>
    </location>
</feature>
<dbReference type="Pfam" id="PF03107">
    <property type="entry name" value="C1_2"/>
    <property type="match status" value="3"/>
</dbReference>
<evidence type="ECO:0000256" key="1">
    <source>
        <dbReference type="ARBA" id="ARBA00022737"/>
    </source>
</evidence>
<dbReference type="EMBL" id="SDAM02000142">
    <property type="protein sequence ID" value="KAH6827727.1"/>
    <property type="molecule type" value="Genomic_DNA"/>
</dbReference>
<evidence type="ECO:0000313" key="3">
    <source>
        <dbReference type="EMBL" id="KAH6827727.1"/>
    </source>
</evidence>
<feature type="domain" description="DC1" evidence="2">
    <location>
        <begin position="127"/>
        <end position="170"/>
    </location>
</feature>
<keyword evidence="1" id="KW-0677">Repeat</keyword>
<protein>
    <recommendedName>
        <fullName evidence="2">DC1 domain-containing protein</fullName>
    </recommendedName>
</protein>
<dbReference type="PANTHER" id="PTHR47841:SF7">
    <property type="entry name" value="CYSTEINE_HISTIDINE-RICH C1 DOMAIN PROTEIN"/>
    <property type="match status" value="1"/>
</dbReference>
<dbReference type="InterPro" id="IPR046349">
    <property type="entry name" value="C1-like_sf"/>
</dbReference>
<reference evidence="3 4" key="1">
    <citation type="journal article" date="2021" name="Nat. Commun.">
        <title>Incipient diploidization of the medicinal plant Perilla within 10,000 years.</title>
        <authorList>
            <person name="Zhang Y."/>
            <person name="Shen Q."/>
            <person name="Leng L."/>
            <person name="Zhang D."/>
            <person name="Chen S."/>
            <person name="Shi Y."/>
            <person name="Ning Z."/>
            <person name="Chen S."/>
        </authorList>
    </citation>
    <scope>NUCLEOTIDE SEQUENCE [LARGE SCALE GENOMIC DNA]</scope>
    <source>
        <strain evidence="4">cv. PC099</strain>
    </source>
</reference>
<evidence type="ECO:0000259" key="2">
    <source>
        <dbReference type="Pfam" id="PF03107"/>
    </source>
</evidence>
<dbReference type="Proteomes" id="UP001190926">
    <property type="component" value="Unassembled WGS sequence"/>
</dbReference>
<accession>A0AAD4P6M6</accession>